<feature type="domain" description="N-acetyltransferase" evidence="6">
    <location>
        <begin position="8"/>
        <end position="169"/>
    </location>
</feature>
<dbReference type="PANTHER" id="PTHR36449:SF1">
    <property type="entry name" value="ACETYLTRANSFERASE"/>
    <property type="match status" value="1"/>
</dbReference>
<dbReference type="PANTHER" id="PTHR36449">
    <property type="entry name" value="ACETYLTRANSFERASE-RELATED"/>
    <property type="match status" value="1"/>
</dbReference>
<organism evidence="8">
    <name type="scientific">Dolosigranulum savutiense</name>
    <dbReference type="NCBI Taxonomy" id="3110288"/>
    <lineage>
        <taxon>Bacteria</taxon>
        <taxon>Bacillati</taxon>
        <taxon>Bacillota</taxon>
        <taxon>Bacilli</taxon>
        <taxon>Lactobacillales</taxon>
        <taxon>Carnobacteriaceae</taxon>
        <taxon>Dolosigranulum</taxon>
    </lineage>
</organism>
<dbReference type="KEGG" id="dst:VUQ06_02355"/>
<sequence>MTKKFNLVSISSLVTGDVLRTFDCHNYGINQFFYEEALDYHLSNKMRVNVLLDGEKIIGFFGLTVGTLETENPGNKQIDTYPYVNLAFFAIDYRHQGKGIGNLMMEEVFKSTLSIAYYAGVELIYLKSVDESVEFYEKSGFELIDPRLRPEIYQVDTSNILFPMMMSIDTLYEQGYLPYQSLEAISIEVNE</sequence>
<evidence type="ECO:0000313" key="7">
    <source>
        <dbReference type="EMBL" id="XBC46689.1"/>
    </source>
</evidence>
<dbReference type="Gene3D" id="3.40.630.30">
    <property type="match status" value="1"/>
</dbReference>
<accession>A0AB74TSL0</accession>
<keyword evidence="4" id="KW-0012">Acyltransferase</keyword>
<dbReference type="RefSeq" id="WP_347300903.1">
    <property type="nucleotide sequence ID" value="NZ_CP142433.1"/>
</dbReference>
<dbReference type="AlphaFoldDB" id="A0AB74TSL0"/>
<evidence type="ECO:0000256" key="1">
    <source>
        <dbReference type="ARBA" id="ARBA00022491"/>
    </source>
</evidence>
<dbReference type="InterPro" id="IPR016181">
    <property type="entry name" value="Acyl_CoA_acyltransferase"/>
</dbReference>
<evidence type="ECO:0000256" key="2">
    <source>
        <dbReference type="ARBA" id="ARBA00022649"/>
    </source>
</evidence>
<protein>
    <submittedName>
        <fullName evidence="8">GNAT family N-acetyltransferase</fullName>
    </submittedName>
</protein>
<dbReference type="EMBL" id="CP142433">
    <property type="protein sequence ID" value="XBC46689.1"/>
    <property type="molecule type" value="Genomic_DNA"/>
</dbReference>
<keyword evidence="2" id="KW-1277">Toxin-antitoxin system</keyword>
<keyword evidence="3" id="KW-0808">Transferase</keyword>
<dbReference type="GO" id="GO:0016747">
    <property type="term" value="F:acyltransferase activity, transferring groups other than amino-acyl groups"/>
    <property type="evidence" value="ECO:0007669"/>
    <property type="project" value="InterPro"/>
</dbReference>
<dbReference type="SUPFAM" id="SSF55729">
    <property type="entry name" value="Acyl-CoA N-acyltransferases (Nat)"/>
    <property type="match status" value="1"/>
</dbReference>
<name>A0AB74TSL0_9LACT</name>
<proteinExistence type="predicted"/>
<dbReference type="Pfam" id="PF13508">
    <property type="entry name" value="Acetyltransf_7"/>
    <property type="match status" value="1"/>
</dbReference>
<evidence type="ECO:0000256" key="3">
    <source>
        <dbReference type="ARBA" id="ARBA00022679"/>
    </source>
</evidence>
<evidence type="ECO:0000256" key="5">
    <source>
        <dbReference type="ARBA" id="ARBA00049880"/>
    </source>
</evidence>
<dbReference type="PROSITE" id="PS51186">
    <property type="entry name" value="GNAT"/>
    <property type="match status" value="1"/>
</dbReference>
<dbReference type="CDD" id="cd04301">
    <property type="entry name" value="NAT_SF"/>
    <property type="match status" value="1"/>
</dbReference>
<dbReference type="InterPro" id="IPR000182">
    <property type="entry name" value="GNAT_dom"/>
</dbReference>
<keyword evidence="1" id="KW-0678">Repressor</keyword>
<dbReference type="EMBL" id="CP142435">
    <property type="protein sequence ID" value="XBC50076.1"/>
    <property type="molecule type" value="Genomic_DNA"/>
</dbReference>
<reference evidence="8" key="1">
    <citation type="submission" date="2023-12" db="EMBL/GenBank/DDBJ databases">
        <title>Dolosigranulum savutii sp. nov. isolated from human upper respiratory samples collected in Botswana.</title>
        <authorList>
            <person name="Kelly M.S."/>
        </authorList>
    </citation>
    <scope>NUCLEOTIDE SEQUENCE</scope>
    <source>
        <strain evidence="8">MSK294</strain>
        <strain evidence="7">MSK433</strain>
    </source>
</reference>
<evidence type="ECO:0000259" key="6">
    <source>
        <dbReference type="PROSITE" id="PS51186"/>
    </source>
</evidence>
<comment type="catalytic activity">
    <reaction evidence="5">
        <text>glycyl-tRNA(Gly) + acetyl-CoA = N-acetylglycyl-tRNA(Gly) + CoA + H(+)</text>
        <dbReference type="Rhea" id="RHEA:81867"/>
        <dbReference type="Rhea" id="RHEA-COMP:9683"/>
        <dbReference type="Rhea" id="RHEA-COMP:19766"/>
        <dbReference type="ChEBI" id="CHEBI:15378"/>
        <dbReference type="ChEBI" id="CHEBI:57287"/>
        <dbReference type="ChEBI" id="CHEBI:57288"/>
        <dbReference type="ChEBI" id="CHEBI:78522"/>
        <dbReference type="ChEBI" id="CHEBI:232036"/>
    </reaction>
</comment>
<evidence type="ECO:0000256" key="4">
    <source>
        <dbReference type="ARBA" id="ARBA00023315"/>
    </source>
</evidence>
<gene>
    <name evidence="8" type="ORF">VUQ06_02355</name>
    <name evidence="7" type="ORF">VUQ08_03540</name>
</gene>
<evidence type="ECO:0000313" key="8">
    <source>
        <dbReference type="EMBL" id="XBC50076.1"/>
    </source>
</evidence>